<evidence type="ECO:0000256" key="3">
    <source>
        <dbReference type="ARBA" id="ARBA00022833"/>
    </source>
</evidence>
<keyword evidence="8" id="KW-1185">Reference proteome</keyword>
<dbReference type="Proteomes" id="UP000800094">
    <property type="component" value="Unassembled WGS sequence"/>
</dbReference>
<keyword evidence="1" id="KW-0479">Metal-binding</keyword>
<dbReference type="Gene3D" id="3.30.40.10">
    <property type="entry name" value="Zinc/RING finger domain, C3HC4 (zinc finger)"/>
    <property type="match status" value="1"/>
</dbReference>
<evidence type="ECO:0000256" key="4">
    <source>
        <dbReference type="PROSITE-ProRule" id="PRU00175"/>
    </source>
</evidence>
<evidence type="ECO:0000259" key="6">
    <source>
        <dbReference type="PROSITE" id="PS50089"/>
    </source>
</evidence>
<keyword evidence="2 4" id="KW-0863">Zinc-finger</keyword>
<dbReference type="EMBL" id="ML987194">
    <property type="protein sequence ID" value="KAF2250062.1"/>
    <property type="molecule type" value="Genomic_DNA"/>
</dbReference>
<keyword evidence="3" id="KW-0862">Zinc</keyword>
<proteinExistence type="predicted"/>
<dbReference type="SUPFAM" id="SSF57850">
    <property type="entry name" value="RING/U-box"/>
    <property type="match status" value="1"/>
</dbReference>
<evidence type="ECO:0000256" key="2">
    <source>
        <dbReference type="ARBA" id="ARBA00022771"/>
    </source>
</evidence>
<dbReference type="AlphaFoldDB" id="A0A6A6IJL2"/>
<dbReference type="RefSeq" id="XP_033685066.1">
    <property type="nucleotide sequence ID" value="XM_033833226.1"/>
</dbReference>
<feature type="compositionally biased region" description="Polar residues" evidence="5">
    <location>
        <begin position="402"/>
        <end position="415"/>
    </location>
</feature>
<evidence type="ECO:0000313" key="7">
    <source>
        <dbReference type="EMBL" id="KAF2250062.1"/>
    </source>
</evidence>
<dbReference type="PANTHER" id="PTHR45969">
    <property type="entry name" value="RING ZINC FINGER PROTEIN-RELATED"/>
    <property type="match status" value="1"/>
</dbReference>
<dbReference type="InterPro" id="IPR013083">
    <property type="entry name" value="Znf_RING/FYVE/PHD"/>
</dbReference>
<evidence type="ECO:0000313" key="8">
    <source>
        <dbReference type="Proteomes" id="UP000800094"/>
    </source>
</evidence>
<protein>
    <recommendedName>
        <fullName evidence="6">RING-type domain-containing protein</fullName>
    </recommendedName>
</protein>
<name>A0A6A6IJL2_9PLEO</name>
<gene>
    <name evidence="7" type="ORF">BU26DRAFT_563943</name>
</gene>
<evidence type="ECO:0000256" key="5">
    <source>
        <dbReference type="SAM" id="MobiDB-lite"/>
    </source>
</evidence>
<organism evidence="7 8">
    <name type="scientific">Trematosphaeria pertusa</name>
    <dbReference type="NCBI Taxonomy" id="390896"/>
    <lineage>
        <taxon>Eukaryota</taxon>
        <taxon>Fungi</taxon>
        <taxon>Dikarya</taxon>
        <taxon>Ascomycota</taxon>
        <taxon>Pezizomycotina</taxon>
        <taxon>Dothideomycetes</taxon>
        <taxon>Pleosporomycetidae</taxon>
        <taxon>Pleosporales</taxon>
        <taxon>Massarineae</taxon>
        <taxon>Trematosphaeriaceae</taxon>
        <taxon>Trematosphaeria</taxon>
    </lineage>
</organism>
<dbReference type="GO" id="GO:0008270">
    <property type="term" value="F:zinc ion binding"/>
    <property type="evidence" value="ECO:0007669"/>
    <property type="project" value="UniProtKB-KW"/>
</dbReference>
<dbReference type="GeneID" id="54586556"/>
<dbReference type="SMART" id="SM00184">
    <property type="entry name" value="RING"/>
    <property type="match status" value="1"/>
</dbReference>
<dbReference type="PROSITE" id="PS50089">
    <property type="entry name" value="ZF_RING_2"/>
    <property type="match status" value="1"/>
</dbReference>
<accession>A0A6A6IJL2</accession>
<reference evidence="7" key="1">
    <citation type="journal article" date="2020" name="Stud. Mycol.">
        <title>101 Dothideomycetes genomes: a test case for predicting lifestyles and emergence of pathogens.</title>
        <authorList>
            <person name="Haridas S."/>
            <person name="Albert R."/>
            <person name="Binder M."/>
            <person name="Bloem J."/>
            <person name="Labutti K."/>
            <person name="Salamov A."/>
            <person name="Andreopoulos B."/>
            <person name="Baker S."/>
            <person name="Barry K."/>
            <person name="Bills G."/>
            <person name="Bluhm B."/>
            <person name="Cannon C."/>
            <person name="Castanera R."/>
            <person name="Culley D."/>
            <person name="Daum C."/>
            <person name="Ezra D."/>
            <person name="Gonzalez J."/>
            <person name="Henrissat B."/>
            <person name="Kuo A."/>
            <person name="Liang C."/>
            <person name="Lipzen A."/>
            <person name="Lutzoni F."/>
            <person name="Magnuson J."/>
            <person name="Mondo S."/>
            <person name="Nolan M."/>
            <person name="Ohm R."/>
            <person name="Pangilinan J."/>
            <person name="Park H.-J."/>
            <person name="Ramirez L."/>
            <person name="Alfaro M."/>
            <person name="Sun H."/>
            <person name="Tritt A."/>
            <person name="Yoshinaga Y."/>
            <person name="Zwiers L.-H."/>
            <person name="Turgeon B."/>
            <person name="Goodwin S."/>
            <person name="Spatafora J."/>
            <person name="Crous P."/>
            <person name="Grigoriev I."/>
        </authorList>
    </citation>
    <scope>NUCLEOTIDE SEQUENCE</scope>
    <source>
        <strain evidence="7">CBS 122368</strain>
    </source>
</reference>
<dbReference type="Pfam" id="PF13639">
    <property type="entry name" value="zf-RING_2"/>
    <property type="match status" value="1"/>
</dbReference>
<dbReference type="InterPro" id="IPR001841">
    <property type="entry name" value="Znf_RING"/>
</dbReference>
<feature type="domain" description="RING-type" evidence="6">
    <location>
        <begin position="318"/>
        <end position="368"/>
    </location>
</feature>
<dbReference type="OrthoDB" id="3677589at2759"/>
<sequence>MARRTYDPEYHNTAPLEYLDLSLALGMTHDARTLILKAYCEVRWDFDLLWNELVIRLHDFGNVRAINPYTFNGLRMNFHVAHTLGILDQTYEGRYKDFLNRLVAEQPVYTDRPSNVEEITSTSRKGPYVFSELHRALRFVANNEPAVWAIANGEFAFLVAIVCDLFRKTAYIPSTETVEALTDYVVHNLSVLVSDPLSSVALSAEEILEDTPHEYIAWELFYWYIQATLRSVGEHARAEISRRYATSEFSRFVELGFPAVANYVPGHLSNCRIPPSLIDRWQHYDPAALEDVRFEAVGPRIKANRIAGPAHALTDPACCICLENYFTKMGLGETGRWKVACGHVFHAHCIERWVNGIEPSSPLCPLCRTPIYWPRERRPIIPSPAGSGYDQSVHGPHRAGGNATSNGSTYDSSSAPAPRNQYGEDTATLTESAT</sequence>
<evidence type="ECO:0000256" key="1">
    <source>
        <dbReference type="ARBA" id="ARBA00022723"/>
    </source>
</evidence>
<feature type="region of interest" description="Disordered" evidence="5">
    <location>
        <begin position="383"/>
        <end position="434"/>
    </location>
</feature>